<gene>
    <name evidence="3" type="primary">norD</name>
    <name evidence="3" type="ORF">SSPSH_002850</name>
</gene>
<dbReference type="Pfam" id="PF00092">
    <property type="entry name" value="VWA"/>
    <property type="match status" value="1"/>
</dbReference>
<dbReference type="eggNOG" id="COG4548">
    <property type="taxonomic scope" value="Bacteria"/>
</dbReference>
<dbReference type="STRING" id="1033802.SSPSH_002850"/>
<proteinExistence type="predicted"/>
<keyword evidence="3" id="KW-0560">Oxidoreductase</keyword>
<evidence type="ECO:0000256" key="1">
    <source>
        <dbReference type="SAM" id="MobiDB-lite"/>
    </source>
</evidence>
<dbReference type="RefSeq" id="WP_006915445.1">
    <property type="nucleotide sequence ID" value="NZ_AFNV02000021.1"/>
</dbReference>
<comment type="caution">
    <text evidence="3">The sequence shown here is derived from an EMBL/GenBank/DDBJ whole genome shotgun (WGS) entry which is preliminary data.</text>
</comment>
<dbReference type="Proteomes" id="UP000006242">
    <property type="component" value="Unassembled WGS sequence"/>
</dbReference>
<dbReference type="InterPro" id="IPR036465">
    <property type="entry name" value="vWFA_dom_sf"/>
</dbReference>
<reference evidence="3 4" key="1">
    <citation type="journal article" date="2011" name="J. Bacteriol.">
        <title>Genome sequence of Salinisphaera shabanensis, a gammaproteobacterium from the harsh, variable environment of the brine-seawater interface of the Shaban Deep in the Red Sea.</title>
        <authorList>
            <person name="Antunes A."/>
            <person name="Alam I."/>
            <person name="Bajic V.B."/>
            <person name="Stingl U."/>
        </authorList>
    </citation>
    <scope>NUCLEOTIDE SEQUENCE [LARGE SCALE GENOMIC DNA]</scope>
    <source>
        <strain evidence="3 4">E1L3A</strain>
    </source>
</reference>
<dbReference type="EMBL" id="AFNV02000021">
    <property type="protein sequence ID" value="ERJ18237.1"/>
    <property type="molecule type" value="Genomic_DNA"/>
</dbReference>
<feature type="compositionally biased region" description="Basic and acidic residues" evidence="1">
    <location>
        <begin position="294"/>
        <end position="311"/>
    </location>
</feature>
<evidence type="ECO:0000313" key="3">
    <source>
        <dbReference type="EMBL" id="ERJ18237.1"/>
    </source>
</evidence>
<feature type="domain" description="VWFA" evidence="2">
    <location>
        <begin position="470"/>
        <end position="620"/>
    </location>
</feature>
<dbReference type="AlphaFoldDB" id="U2EIR7"/>
<keyword evidence="4" id="KW-1185">Reference proteome</keyword>
<evidence type="ECO:0000259" key="2">
    <source>
        <dbReference type="PROSITE" id="PS50234"/>
    </source>
</evidence>
<dbReference type="InterPro" id="IPR051928">
    <property type="entry name" value="NorD/CobT"/>
</dbReference>
<dbReference type="EC" id="1.7.2.5" evidence="3"/>
<protein>
    <submittedName>
        <fullName evidence="3">Nitric oxide reductase NorD protein</fullName>
        <ecNumber evidence="3">1.7.2.5</ecNumber>
    </submittedName>
</protein>
<sequence length="659" mass="73732">MAEPEGVLIDAARWLVDRLRPERAPVEVPCVELLATHRRRLELLLESVFAIELPIRVAQPPAPPRLMERAVRRLPKAHIDTRALPGTDGCAVHLPYCLGGYGQRSQRLYRVMALHQAVRAARLAQWTPPCASALQKDLFCLYEAAAADVVLCTSLPGTVRDLELLHACANEQRQGLHYRYDTQQRMEALRTQARSLLTKHGTRSMPGASESWARAQDHAKRLATEREGYQPLPRDFWWGRLLAASNIAGAVGATDANTPAGSERVATLERTPEIRTSDEDEDDTQVGPWMIQTDDPHEHAEDPQGLRRPADNDDDSEPEALSESVAELPRASQVTSPDPVREILLAEESTAPRKKPSSAPCARPDGRPYPEWDYRVGRYRENAVTVHSGDVEFGDAAWARALMRRRHTLISDVRRQFQKLRAQRQWRRRQPDGETVDIDALVLAYGERRAGTVADDHVYQHSVPARRDVAIMLLVDISGSTDAWVDADMRIIDVEKEALLVVSEALQALGDAHAIFVFSGETASRVCVDRVRGFDDRESEPCRRRIAALAPQRFTRTGAAIRHASTLLAARPERKRLLLVISDGKPNDADGYEGRYGVEDTRQAVREARDDNIESFCITVDRQAPVYMPAVFGANGYTVLRNPANLAARLVHVLRRMLE</sequence>
<dbReference type="SMART" id="SM00327">
    <property type="entry name" value="VWA"/>
    <property type="match status" value="1"/>
</dbReference>
<feature type="compositionally biased region" description="Basic and acidic residues" evidence="1">
    <location>
        <begin position="266"/>
        <end position="277"/>
    </location>
</feature>
<dbReference type="Gene3D" id="3.40.50.410">
    <property type="entry name" value="von Willebrand factor, type A domain"/>
    <property type="match status" value="1"/>
</dbReference>
<dbReference type="PANTHER" id="PTHR41248">
    <property type="entry name" value="NORD PROTEIN"/>
    <property type="match status" value="1"/>
</dbReference>
<dbReference type="PANTHER" id="PTHR41248:SF1">
    <property type="entry name" value="NORD PROTEIN"/>
    <property type="match status" value="1"/>
</dbReference>
<organism evidence="3 4">
    <name type="scientific">Salinisphaera shabanensis E1L3A</name>
    <dbReference type="NCBI Taxonomy" id="1033802"/>
    <lineage>
        <taxon>Bacteria</taxon>
        <taxon>Pseudomonadati</taxon>
        <taxon>Pseudomonadota</taxon>
        <taxon>Gammaproteobacteria</taxon>
        <taxon>Salinisphaerales</taxon>
        <taxon>Salinisphaeraceae</taxon>
        <taxon>Salinisphaera</taxon>
    </lineage>
</organism>
<dbReference type="PROSITE" id="PS50234">
    <property type="entry name" value="VWFA"/>
    <property type="match status" value="1"/>
</dbReference>
<dbReference type="InterPro" id="IPR002035">
    <property type="entry name" value="VWF_A"/>
</dbReference>
<dbReference type="SUPFAM" id="SSF53300">
    <property type="entry name" value="vWA-like"/>
    <property type="match status" value="1"/>
</dbReference>
<dbReference type="GO" id="GO:0016966">
    <property type="term" value="F:nitric oxide reductase activity"/>
    <property type="evidence" value="ECO:0007669"/>
    <property type="project" value="UniProtKB-EC"/>
</dbReference>
<dbReference type="CDD" id="cd01454">
    <property type="entry name" value="vWA_norD_type"/>
    <property type="match status" value="1"/>
</dbReference>
<feature type="region of interest" description="Disordered" evidence="1">
    <location>
        <begin position="252"/>
        <end position="371"/>
    </location>
</feature>
<dbReference type="OrthoDB" id="9758211at2"/>
<evidence type="ECO:0000313" key="4">
    <source>
        <dbReference type="Proteomes" id="UP000006242"/>
    </source>
</evidence>
<reference evidence="3 4" key="2">
    <citation type="journal article" date="2013" name="PLoS ONE">
        <title>INDIGO - INtegrated Data Warehouse of MIcrobial GenOmes with Examples from the Red Sea Extremophiles.</title>
        <authorList>
            <person name="Alam I."/>
            <person name="Antunes A."/>
            <person name="Kamau A.A."/>
            <person name="Ba Alawi W."/>
            <person name="Kalkatawi M."/>
            <person name="Stingl U."/>
            <person name="Bajic V.B."/>
        </authorList>
    </citation>
    <scope>NUCLEOTIDE SEQUENCE [LARGE SCALE GENOMIC DNA]</scope>
    <source>
        <strain evidence="3 4">E1L3A</strain>
    </source>
</reference>
<name>U2EIR7_9GAMM</name>
<accession>U2EIR7</accession>